<protein>
    <recommendedName>
        <fullName evidence="3">Glycosyltransferase subfamily 4-like N-terminal domain-containing protein</fullName>
    </recommendedName>
</protein>
<organism evidence="1 2">
    <name type="scientific">Sphingobium scionense</name>
    <dbReference type="NCBI Taxonomy" id="1404341"/>
    <lineage>
        <taxon>Bacteria</taxon>
        <taxon>Pseudomonadati</taxon>
        <taxon>Pseudomonadota</taxon>
        <taxon>Alphaproteobacteria</taxon>
        <taxon>Sphingomonadales</taxon>
        <taxon>Sphingomonadaceae</taxon>
        <taxon>Sphingobium</taxon>
    </lineage>
</organism>
<dbReference type="EMBL" id="JACIEU010000017">
    <property type="protein sequence ID" value="MBB4150060.1"/>
    <property type="molecule type" value="Genomic_DNA"/>
</dbReference>
<keyword evidence="2" id="KW-1185">Reference proteome</keyword>
<sequence length="134" mass="14591">MKALFAVDHIFGRSADGAVFTIGGKFPYPAWQSYLDVFDQLTVVSRAIPLPDPAGQRRSDGPRVDFQLLPARRGIDRLRGIRDARKAIFAAVKQADVVIARLPSETALIACAAARFHGKPLSVVRTFGTTRGVD</sequence>
<reference evidence="1 2" key="1">
    <citation type="submission" date="2020-08" db="EMBL/GenBank/DDBJ databases">
        <title>Genomic Encyclopedia of Type Strains, Phase IV (KMG-IV): sequencing the most valuable type-strain genomes for metagenomic binning, comparative biology and taxonomic classification.</title>
        <authorList>
            <person name="Goeker M."/>
        </authorList>
    </citation>
    <scope>NUCLEOTIDE SEQUENCE [LARGE SCALE GENOMIC DNA]</scope>
    <source>
        <strain evidence="1 2">DSM 19371</strain>
    </source>
</reference>
<evidence type="ECO:0000313" key="1">
    <source>
        <dbReference type="EMBL" id="MBB4150060.1"/>
    </source>
</evidence>
<dbReference type="Proteomes" id="UP000590524">
    <property type="component" value="Unassembled WGS sequence"/>
</dbReference>
<dbReference type="RefSeq" id="WP_188083540.1">
    <property type="nucleotide sequence ID" value="NZ_JACIEU010000017.1"/>
</dbReference>
<gene>
    <name evidence="1" type="ORF">GGQ90_003861</name>
</gene>
<accession>A0A7W6PYJ9</accession>
<comment type="caution">
    <text evidence="1">The sequence shown here is derived from an EMBL/GenBank/DDBJ whole genome shotgun (WGS) entry which is preliminary data.</text>
</comment>
<evidence type="ECO:0000313" key="2">
    <source>
        <dbReference type="Proteomes" id="UP000590524"/>
    </source>
</evidence>
<evidence type="ECO:0008006" key="3">
    <source>
        <dbReference type="Google" id="ProtNLM"/>
    </source>
</evidence>
<name>A0A7W6PYJ9_9SPHN</name>
<proteinExistence type="predicted"/>
<dbReference type="AlphaFoldDB" id="A0A7W6PYJ9"/>